<comment type="caution">
    <text evidence="4">The sequence shown here is derived from an EMBL/GenBank/DDBJ whole genome shotgun (WGS) entry which is preliminary data.</text>
</comment>
<evidence type="ECO:0000313" key="4">
    <source>
        <dbReference type="EMBL" id="GAA0469629.1"/>
    </source>
</evidence>
<gene>
    <name evidence="4" type="ORF">GCM10008935_26880</name>
</gene>
<dbReference type="PIRSF" id="PIRSF001235">
    <property type="entry name" value="Amidase_carbamoylase"/>
    <property type="match status" value="1"/>
</dbReference>
<evidence type="ECO:0000256" key="1">
    <source>
        <dbReference type="ARBA" id="ARBA00006153"/>
    </source>
</evidence>
<dbReference type="InterPro" id="IPR036264">
    <property type="entry name" value="Bact_exopeptidase_dim_dom"/>
</dbReference>
<dbReference type="SUPFAM" id="SSF55031">
    <property type="entry name" value="Bacterial exopeptidase dimerisation domain"/>
    <property type="match status" value="1"/>
</dbReference>
<dbReference type="Pfam" id="PF01546">
    <property type="entry name" value="Peptidase_M20"/>
    <property type="match status" value="1"/>
</dbReference>
<evidence type="ECO:0000313" key="5">
    <source>
        <dbReference type="Proteomes" id="UP001500740"/>
    </source>
</evidence>
<dbReference type="PANTHER" id="PTHR32494:SF5">
    <property type="entry name" value="ALLANTOATE AMIDOHYDROLASE"/>
    <property type="match status" value="1"/>
</dbReference>
<dbReference type="InterPro" id="IPR011650">
    <property type="entry name" value="Peptidase_M20_dimer"/>
</dbReference>
<dbReference type="InterPro" id="IPR010158">
    <property type="entry name" value="Amidase_Cbmase"/>
</dbReference>
<keyword evidence="2 4" id="KW-0378">Hydrolase</keyword>
<proteinExistence type="inferred from homology"/>
<dbReference type="EMBL" id="BAAACZ010000027">
    <property type="protein sequence ID" value="GAA0469629.1"/>
    <property type="molecule type" value="Genomic_DNA"/>
</dbReference>
<dbReference type="NCBIfam" id="NF006771">
    <property type="entry name" value="PRK09290.1-5"/>
    <property type="match status" value="1"/>
</dbReference>
<dbReference type="Gene3D" id="3.40.630.10">
    <property type="entry name" value="Zn peptidases"/>
    <property type="match status" value="1"/>
</dbReference>
<evidence type="ECO:0000259" key="3">
    <source>
        <dbReference type="Pfam" id="PF07687"/>
    </source>
</evidence>
<keyword evidence="5" id="KW-1185">Reference proteome</keyword>
<protein>
    <submittedName>
        <fullName evidence="4">Zn-dependent hydrolase</fullName>
    </submittedName>
</protein>
<reference evidence="4 5" key="1">
    <citation type="journal article" date="2019" name="Int. J. Syst. Evol. Microbiol.">
        <title>The Global Catalogue of Microorganisms (GCM) 10K type strain sequencing project: providing services to taxonomists for standard genome sequencing and annotation.</title>
        <authorList>
            <consortium name="The Broad Institute Genomics Platform"/>
            <consortium name="The Broad Institute Genome Sequencing Center for Infectious Disease"/>
            <person name="Wu L."/>
            <person name="Ma J."/>
        </authorList>
    </citation>
    <scope>NUCLEOTIDE SEQUENCE [LARGE SCALE GENOMIC DNA]</scope>
    <source>
        <strain evidence="4 5">JCM 14193</strain>
    </source>
</reference>
<name>A0ABN1A7P4_9BACI</name>
<dbReference type="RefSeq" id="WP_343784385.1">
    <property type="nucleotide sequence ID" value="NZ_BAAACZ010000027.1"/>
</dbReference>
<feature type="domain" description="Peptidase M20 dimerisation" evidence="3">
    <location>
        <begin position="213"/>
        <end position="314"/>
    </location>
</feature>
<accession>A0ABN1A7P4</accession>
<dbReference type="InterPro" id="IPR002933">
    <property type="entry name" value="Peptidase_M20"/>
</dbReference>
<dbReference type="PANTHER" id="PTHR32494">
    <property type="entry name" value="ALLANTOATE DEIMINASE-RELATED"/>
    <property type="match status" value="1"/>
</dbReference>
<dbReference type="Proteomes" id="UP001500740">
    <property type="component" value="Unassembled WGS sequence"/>
</dbReference>
<sequence length="413" mass="45342">MEEWLKDLLWRLNLVKNMNQPDGFTRLGYTPKEDESIEVFKSEAKRLGLDIHEDAAGNVMARWEGENPDLPAVASGSHLDTVVKGGGYDGLAGVLCALGAVKKLKGDGFTPKHPIEVIAFRSEESARFGISTIGSKAMTGLLDKSIGSVQDFEGISIKEAVSHCGFDWDNFHKAERSEKAIKTFVELHIEQGTHIEDHDKDYGVVRGIATPIRLKVTANGKAGHTGTTPMHKRHDAFVALSPLVEFVNSYTKQLNEKQNTPIVATVSTVDLKPNVMNVIPSTVEVGIDIRSVSDELKQEVAEAIRQKVKKIEGETDVTFDVHELVNNESILLDDELQQSLVKIGELEGLSPHLMDSGAGHDVMNMSVKWPSGLIFIPCEDGLSHHPDEFASLADLEKGVRLLTQYYLETAKGV</sequence>
<organism evidence="4 5">
    <name type="scientific">Alkalibacillus silvisoli</name>
    <dbReference type="NCBI Taxonomy" id="392823"/>
    <lineage>
        <taxon>Bacteria</taxon>
        <taxon>Bacillati</taxon>
        <taxon>Bacillota</taxon>
        <taxon>Bacilli</taxon>
        <taxon>Bacillales</taxon>
        <taxon>Bacillaceae</taxon>
        <taxon>Alkalibacillus</taxon>
    </lineage>
</organism>
<dbReference type="Gene3D" id="3.30.70.360">
    <property type="match status" value="1"/>
</dbReference>
<dbReference type="GO" id="GO:0016787">
    <property type="term" value="F:hydrolase activity"/>
    <property type="evidence" value="ECO:0007669"/>
    <property type="project" value="UniProtKB-KW"/>
</dbReference>
<dbReference type="SUPFAM" id="SSF53187">
    <property type="entry name" value="Zn-dependent exopeptidases"/>
    <property type="match status" value="1"/>
</dbReference>
<evidence type="ECO:0000256" key="2">
    <source>
        <dbReference type="ARBA" id="ARBA00022801"/>
    </source>
</evidence>
<comment type="similarity">
    <text evidence="1">Belongs to the peptidase M20 family.</text>
</comment>
<dbReference type="Pfam" id="PF07687">
    <property type="entry name" value="M20_dimer"/>
    <property type="match status" value="1"/>
</dbReference>
<dbReference type="CDD" id="cd03884">
    <property type="entry name" value="M20_bAS"/>
    <property type="match status" value="1"/>
</dbReference>
<dbReference type="NCBIfam" id="TIGR01879">
    <property type="entry name" value="hydantase"/>
    <property type="match status" value="1"/>
</dbReference>